<organism evidence="10 11">
    <name type="scientific">Streptococcus henryi</name>
    <dbReference type="NCBI Taxonomy" id="439219"/>
    <lineage>
        <taxon>Bacteria</taxon>
        <taxon>Bacillati</taxon>
        <taxon>Bacillota</taxon>
        <taxon>Bacilli</taxon>
        <taxon>Lactobacillales</taxon>
        <taxon>Streptococcaceae</taxon>
        <taxon>Streptococcus</taxon>
    </lineage>
</organism>
<dbReference type="UniPathway" id="UPA00241">
    <property type="reaction ID" value="UER00356"/>
</dbReference>
<dbReference type="PANTHER" id="PTHR10695:SF46">
    <property type="entry name" value="BIFUNCTIONAL COENZYME A SYNTHASE-RELATED"/>
    <property type="match status" value="1"/>
</dbReference>
<keyword evidence="5 8" id="KW-0418">Kinase</keyword>
<dbReference type="GO" id="GO:0015937">
    <property type="term" value="P:coenzyme A biosynthetic process"/>
    <property type="evidence" value="ECO:0007669"/>
    <property type="project" value="UniProtKB-UniRule"/>
</dbReference>
<dbReference type="PROSITE" id="PS51219">
    <property type="entry name" value="DPCK"/>
    <property type="match status" value="1"/>
</dbReference>
<comment type="catalytic activity">
    <reaction evidence="8">
        <text>3'-dephospho-CoA + ATP = ADP + CoA + H(+)</text>
        <dbReference type="Rhea" id="RHEA:18245"/>
        <dbReference type="ChEBI" id="CHEBI:15378"/>
        <dbReference type="ChEBI" id="CHEBI:30616"/>
        <dbReference type="ChEBI" id="CHEBI:57287"/>
        <dbReference type="ChEBI" id="CHEBI:57328"/>
        <dbReference type="ChEBI" id="CHEBI:456216"/>
        <dbReference type="EC" id="2.7.1.24"/>
    </reaction>
</comment>
<evidence type="ECO:0000256" key="1">
    <source>
        <dbReference type="ARBA" id="ARBA00009018"/>
    </source>
</evidence>
<evidence type="ECO:0000313" key="11">
    <source>
        <dbReference type="Proteomes" id="UP000182508"/>
    </source>
</evidence>
<dbReference type="EMBL" id="FMXP01000022">
    <property type="protein sequence ID" value="SDB32596.1"/>
    <property type="molecule type" value="Genomic_DNA"/>
</dbReference>
<keyword evidence="2 8" id="KW-0963">Cytoplasm</keyword>
<keyword evidence="6 8" id="KW-0067">ATP-binding</keyword>
<accession>A0A1G6CI88</accession>
<keyword evidence="11" id="KW-1185">Reference proteome</keyword>
<evidence type="ECO:0000256" key="2">
    <source>
        <dbReference type="ARBA" id="ARBA00022490"/>
    </source>
</evidence>
<dbReference type="FunFam" id="3.40.50.300:FF:000991">
    <property type="entry name" value="Dephospho-CoA kinase"/>
    <property type="match status" value="1"/>
</dbReference>
<dbReference type="Pfam" id="PF01121">
    <property type="entry name" value="CoaE"/>
    <property type="match status" value="1"/>
</dbReference>
<comment type="subcellular location">
    <subcellularLocation>
        <location evidence="8">Cytoplasm</location>
    </subcellularLocation>
</comment>
<dbReference type="EC" id="2.7.1.24" evidence="8 9"/>
<dbReference type="NCBIfam" id="TIGR00152">
    <property type="entry name" value="dephospho-CoA kinase"/>
    <property type="match status" value="1"/>
</dbReference>
<evidence type="ECO:0000256" key="6">
    <source>
        <dbReference type="ARBA" id="ARBA00022840"/>
    </source>
</evidence>
<keyword evidence="7 8" id="KW-0173">Coenzyme A biosynthesis</keyword>
<evidence type="ECO:0000256" key="7">
    <source>
        <dbReference type="ARBA" id="ARBA00022993"/>
    </source>
</evidence>
<evidence type="ECO:0000313" key="10">
    <source>
        <dbReference type="EMBL" id="SDB32596.1"/>
    </source>
</evidence>
<name>A0A1G6CI88_9STRE</name>
<dbReference type="STRING" id="439219.SAMN02910293_01620"/>
<keyword evidence="4 8" id="KW-0547">Nucleotide-binding</keyword>
<protein>
    <recommendedName>
        <fullName evidence="8 9">Dephospho-CoA kinase</fullName>
        <ecNumber evidence="8 9">2.7.1.24</ecNumber>
    </recommendedName>
    <alternativeName>
        <fullName evidence="8">Dephosphocoenzyme A kinase</fullName>
    </alternativeName>
</protein>
<proteinExistence type="inferred from homology"/>
<evidence type="ECO:0000256" key="9">
    <source>
        <dbReference type="NCBIfam" id="TIGR00152"/>
    </source>
</evidence>
<comment type="function">
    <text evidence="8">Catalyzes the phosphorylation of the 3'-hydroxyl group of dephosphocoenzyme A to form coenzyme A.</text>
</comment>
<evidence type="ECO:0000256" key="3">
    <source>
        <dbReference type="ARBA" id="ARBA00022679"/>
    </source>
</evidence>
<evidence type="ECO:0000256" key="5">
    <source>
        <dbReference type="ARBA" id="ARBA00022777"/>
    </source>
</evidence>
<reference evidence="10 11" key="1">
    <citation type="submission" date="2016-10" db="EMBL/GenBank/DDBJ databases">
        <authorList>
            <person name="de Groot N.N."/>
        </authorList>
    </citation>
    <scope>NUCLEOTIDE SEQUENCE [LARGE SCALE GENOMIC DNA]</scope>
    <source>
        <strain evidence="10 11">A-4</strain>
    </source>
</reference>
<comment type="similarity">
    <text evidence="1 8">Belongs to the CoaE family.</text>
</comment>
<dbReference type="AlphaFoldDB" id="A0A1G6CI88"/>
<dbReference type="CDD" id="cd02022">
    <property type="entry name" value="DPCK"/>
    <property type="match status" value="1"/>
</dbReference>
<dbReference type="eggNOG" id="COG0237">
    <property type="taxonomic scope" value="Bacteria"/>
</dbReference>
<evidence type="ECO:0000256" key="4">
    <source>
        <dbReference type="ARBA" id="ARBA00022741"/>
    </source>
</evidence>
<dbReference type="Gene3D" id="3.40.50.300">
    <property type="entry name" value="P-loop containing nucleotide triphosphate hydrolases"/>
    <property type="match status" value="1"/>
</dbReference>
<gene>
    <name evidence="8" type="primary">coaE</name>
    <name evidence="10" type="ORF">SAMN02910293_01620</name>
</gene>
<comment type="pathway">
    <text evidence="8">Cofactor biosynthesis; coenzyme A biosynthesis; CoA from (R)-pantothenate: step 5/5.</text>
</comment>
<dbReference type="GO" id="GO:0005524">
    <property type="term" value="F:ATP binding"/>
    <property type="evidence" value="ECO:0007669"/>
    <property type="project" value="UniProtKB-UniRule"/>
</dbReference>
<keyword evidence="3 8" id="KW-0808">Transferase</keyword>
<dbReference type="GO" id="GO:0004140">
    <property type="term" value="F:dephospho-CoA kinase activity"/>
    <property type="evidence" value="ECO:0007669"/>
    <property type="project" value="UniProtKB-UniRule"/>
</dbReference>
<dbReference type="PANTHER" id="PTHR10695">
    <property type="entry name" value="DEPHOSPHO-COA KINASE-RELATED"/>
    <property type="match status" value="1"/>
</dbReference>
<dbReference type="InterPro" id="IPR001977">
    <property type="entry name" value="Depp_CoAkinase"/>
</dbReference>
<evidence type="ECO:0000256" key="8">
    <source>
        <dbReference type="HAMAP-Rule" id="MF_00376"/>
    </source>
</evidence>
<sequence length="196" mass="22018">MTKIIGITGGIASGKSTVVEEIRKAGFQIVDADQVVHDLQAKGGKLYQALVAWLGPAILDENGDLNRPKLAEMIFSSPDNLAKSAEIQTEIIRQELLERRKQLEETEEIFFMDIPLLVEQNYVDWFDAIWLVAVKPEVQIQRLMVRNAYSQREAEQRIASQMPLEEKLPFATVVIDNNGALDELKGQVNILIDSLS</sequence>
<dbReference type="InterPro" id="IPR027417">
    <property type="entry name" value="P-loop_NTPase"/>
</dbReference>
<dbReference type="Proteomes" id="UP000182508">
    <property type="component" value="Unassembled WGS sequence"/>
</dbReference>
<dbReference type="HAMAP" id="MF_00376">
    <property type="entry name" value="Dephospho_CoA_kinase"/>
    <property type="match status" value="1"/>
</dbReference>
<dbReference type="SUPFAM" id="SSF52540">
    <property type="entry name" value="P-loop containing nucleoside triphosphate hydrolases"/>
    <property type="match status" value="1"/>
</dbReference>
<dbReference type="GO" id="GO:0005737">
    <property type="term" value="C:cytoplasm"/>
    <property type="evidence" value="ECO:0007669"/>
    <property type="project" value="UniProtKB-SubCell"/>
</dbReference>
<feature type="binding site" evidence="8">
    <location>
        <begin position="12"/>
        <end position="17"/>
    </location>
    <ligand>
        <name>ATP</name>
        <dbReference type="ChEBI" id="CHEBI:30616"/>
    </ligand>
</feature>
<dbReference type="RefSeq" id="WP_074486301.1">
    <property type="nucleotide sequence ID" value="NZ_FMXP01000022.1"/>
</dbReference>